<organism evidence="6 7">
    <name type="scientific">Paramagnetospirillum kuznetsovii</name>
    <dbReference type="NCBI Taxonomy" id="2053833"/>
    <lineage>
        <taxon>Bacteria</taxon>
        <taxon>Pseudomonadati</taxon>
        <taxon>Pseudomonadota</taxon>
        <taxon>Alphaproteobacteria</taxon>
        <taxon>Rhodospirillales</taxon>
        <taxon>Magnetospirillaceae</taxon>
        <taxon>Paramagnetospirillum</taxon>
    </lineage>
</organism>
<dbReference type="InterPro" id="IPR003752">
    <property type="entry name" value="DiS_bond_form_DsbB/BdbC"/>
</dbReference>
<dbReference type="InterPro" id="IPR024199">
    <property type="entry name" value="Uncharacterised_DsbB"/>
</dbReference>
<keyword evidence="4 5" id="KW-0472">Membrane</keyword>
<feature type="transmembrane region" description="Helical" evidence="5">
    <location>
        <begin position="67"/>
        <end position="87"/>
    </location>
</feature>
<dbReference type="EMBL" id="PGTO01000021">
    <property type="protein sequence ID" value="RAU20512.1"/>
    <property type="molecule type" value="Genomic_DNA"/>
</dbReference>
<dbReference type="Pfam" id="PF02600">
    <property type="entry name" value="DsbB"/>
    <property type="match status" value="1"/>
</dbReference>
<dbReference type="AlphaFoldDB" id="A0A364NTX9"/>
<comment type="caution">
    <text evidence="6">The sequence shown here is derived from an EMBL/GenBank/DDBJ whole genome shotgun (WGS) entry which is preliminary data.</text>
</comment>
<evidence type="ECO:0000313" key="7">
    <source>
        <dbReference type="Proteomes" id="UP000251075"/>
    </source>
</evidence>
<dbReference type="OrthoDB" id="9808637at2"/>
<evidence type="ECO:0000256" key="3">
    <source>
        <dbReference type="ARBA" id="ARBA00022989"/>
    </source>
</evidence>
<reference evidence="6 7" key="1">
    <citation type="submission" date="2017-11" db="EMBL/GenBank/DDBJ databases">
        <title>Draft genome sequence of magnetotactic bacterium Magnetospirillum kuznetsovii LBB-42.</title>
        <authorList>
            <person name="Grouzdev D.S."/>
            <person name="Rysina M.S."/>
            <person name="Baslerov R.V."/>
            <person name="Koziaeva V."/>
        </authorList>
    </citation>
    <scope>NUCLEOTIDE SEQUENCE [LARGE SCALE GENOMIC DNA]</scope>
    <source>
        <strain evidence="6 7">LBB-42</strain>
    </source>
</reference>
<keyword evidence="2 5" id="KW-0812">Transmembrane</keyword>
<accession>A0A364NTX9</accession>
<dbReference type="InterPro" id="IPR023380">
    <property type="entry name" value="DsbB-like_sf"/>
</dbReference>
<dbReference type="GO" id="GO:0015035">
    <property type="term" value="F:protein-disulfide reductase activity"/>
    <property type="evidence" value="ECO:0007669"/>
    <property type="project" value="InterPro"/>
</dbReference>
<dbReference type="SUPFAM" id="SSF158442">
    <property type="entry name" value="DsbB-like"/>
    <property type="match status" value="1"/>
</dbReference>
<dbReference type="Gene3D" id="1.20.1550.10">
    <property type="entry name" value="DsbB-like"/>
    <property type="match status" value="1"/>
</dbReference>
<name>A0A364NTX9_9PROT</name>
<gene>
    <name evidence="6" type="ORF">CU669_17865</name>
</gene>
<evidence type="ECO:0000313" key="6">
    <source>
        <dbReference type="EMBL" id="RAU20512.1"/>
    </source>
</evidence>
<feature type="transmembrane region" description="Helical" evidence="5">
    <location>
        <begin position="39"/>
        <end position="60"/>
    </location>
</feature>
<evidence type="ECO:0000256" key="2">
    <source>
        <dbReference type="ARBA" id="ARBA00022692"/>
    </source>
</evidence>
<protein>
    <submittedName>
        <fullName evidence="6">Disulfide bond formation protein B</fullName>
    </submittedName>
</protein>
<dbReference type="RefSeq" id="WP_112146956.1">
    <property type="nucleotide sequence ID" value="NZ_PGTO01000021.1"/>
</dbReference>
<feature type="transmembrane region" description="Helical" evidence="5">
    <location>
        <begin position="134"/>
        <end position="155"/>
    </location>
</feature>
<dbReference type="GO" id="GO:0016020">
    <property type="term" value="C:membrane"/>
    <property type="evidence" value="ECO:0007669"/>
    <property type="project" value="UniProtKB-SubCell"/>
</dbReference>
<proteinExistence type="predicted"/>
<dbReference type="PIRSF" id="PIRSF033913">
    <property type="entry name" value="S-S_format_DsbB"/>
    <property type="match status" value="1"/>
</dbReference>
<evidence type="ECO:0000256" key="1">
    <source>
        <dbReference type="ARBA" id="ARBA00004141"/>
    </source>
</evidence>
<dbReference type="GO" id="GO:0006457">
    <property type="term" value="P:protein folding"/>
    <property type="evidence" value="ECO:0007669"/>
    <property type="project" value="InterPro"/>
</dbReference>
<evidence type="ECO:0000256" key="5">
    <source>
        <dbReference type="SAM" id="Phobius"/>
    </source>
</evidence>
<keyword evidence="3 5" id="KW-1133">Transmembrane helix</keyword>
<evidence type="ECO:0000256" key="4">
    <source>
        <dbReference type="ARBA" id="ARBA00023136"/>
    </source>
</evidence>
<sequence>MKITTRLIAILLLVICVQALVLALVAQYGFGLRPCNLCLIQRVPFTLAAGLAAVSLTSWPSATGRQWLILVAGAALLINGGIAFYHVGVEQHWWVSAVCKGGEMARLSVSDLMAEMTRPAEAQCDTPAWSFHGITMAALNVPFSAGLGLVTLFLARFREN</sequence>
<dbReference type="Proteomes" id="UP000251075">
    <property type="component" value="Unassembled WGS sequence"/>
</dbReference>
<keyword evidence="7" id="KW-1185">Reference proteome</keyword>
<comment type="subcellular location">
    <subcellularLocation>
        <location evidence="1">Membrane</location>
        <topology evidence="1">Multi-pass membrane protein</topology>
    </subcellularLocation>
</comment>